<dbReference type="OrthoDB" id="7916466at2"/>
<dbReference type="RefSeq" id="WP_097140595.1">
    <property type="nucleotide sequence ID" value="NZ_OBQD01000009.1"/>
</dbReference>
<proteinExistence type="predicted"/>
<reference evidence="1 2" key="1">
    <citation type="submission" date="2017-08" db="EMBL/GenBank/DDBJ databases">
        <authorList>
            <person name="de Groot N.N."/>
        </authorList>
    </citation>
    <scope>NUCLEOTIDE SEQUENCE [LARGE SCALE GENOMIC DNA]</scope>
    <source>
        <strain evidence="1 2">JC85</strain>
    </source>
</reference>
<organism evidence="1 2">
    <name type="scientific">Rhizobium subbaraonis</name>
    <dbReference type="NCBI Taxonomy" id="908946"/>
    <lineage>
        <taxon>Bacteria</taxon>
        <taxon>Pseudomonadati</taxon>
        <taxon>Pseudomonadota</taxon>
        <taxon>Alphaproteobacteria</taxon>
        <taxon>Hyphomicrobiales</taxon>
        <taxon>Rhizobiaceae</taxon>
        <taxon>Rhizobium/Agrobacterium group</taxon>
        <taxon>Rhizobium</taxon>
    </lineage>
</organism>
<sequence length="95" mass="10056">MTILDITASSEIASLREELNGKAMAGHGLTIVESRIAAEKLRLIGALVGSMEQELSVFRLAEAGRVGAAVVEQLATDVLADPQGKVLRPDFGRKP</sequence>
<dbReference type="AlphaFoldDB" id="A0A285UIE3"/>
<dbReference type="EMBL" id="OBQD01000009">
    <property type="protein sequence ID" value="SOC41619.1"/>
    <property type="molecule type" value="Genomic_DNA"/>
</dbReference>
<keyword evidence="2" id="KW-1185">Reference proteome</keyword>
<evidence type="ECO:0000313" key="2">
    <source>
        <dbReference type="Proteomes" id="UP000219167"/>
    </source>
</evidence>
<gene>
    <name evidence="1" type="ORF">SAMN05892877_10931</name>
</gene>
<dbReference type="Proteomes" id="UP000219167">
    <property type="component" value="Unassembled WGS sequence"/>
</dbReference>
<evidence type="ECO:0000313" key="1">
    <source>
        <dbReference type="EMBL" id="SOC41619.1"/>
    </source>
</evidence>
<name>A0A285UIE3_9HYPH</name>
<accession>A0A285UIE3</accession>
<protein>
    <submittedName>
        <fullName evidence="1">Uncharacterized protein</fullName>
    </submittedName>
</protein>